<dbReference type="AlphaFoldDB" id="A0AAW7PVG7"/>
<sequence>MPKYEITIIEKRMLSTVVEASNEEEAKKLFLDDKINMSDFKEVDGLQETYHYETCKFDEPNWQDVLIKKAYHFGFIELSQGTEAIKIIDKYNNEDELFFALHDSEDKLEQAIANATQI</sequence>
<reference evidence="1" key="2">
    <citation type="journal article" date="2023" name="Microorganisms">
        <title>Genomic Characterization of Arcobacter butzleri Strains Isolated from Various Sources in Lithuania.</title>
        <authorList>
            <person name="Uljanovas D."/>
            <person name="Golz G."/>
            <person name="Fleischmann S."/>
            <person name="Kudirkiene E."/>
            <person name="Kasetiene N."/>
            <person name="Grineviciene A."/>
            <person name="Tamuleviciene E."/>
            <person name="Aksomaitiene J."/>
            <person name="Alter T."/>
            <person name="Malakauskas M."/>
        </authorList>
    </citation>
    <scope>NUCLEOTIDE SEQUENCE</scope>
    <source>
        <strain evidence="1">RCM69</strain>
    </source>
</reference>
<proteinExistence type="predicted"/>
<dbReference type="Proteomes" id="UP001170288">
    <property type="component" value="Unassembled WGS sequence"/>
</dbReference>
<name>A0AAW7PVG7_9BACT</name>
<protein>
    <submittedName>
        <fullName evidence="1">Uncharacterized protein</fullName>
    </submittedName>
</protein>
<dbReference type="EMBL" id="JAPZCX010000002">
    <property type="protein sequence ID" value="MDN5069661.1"/>
    <property type="molecule type" value="Genomic_DNA"/>
</dbReference>
<evidence type="ECO:0000313" key="2">
    <source>
        <dbReference type="Proteomes" id="UP001170288"/>
    </source>
</evidence>
<reference evidence="1" key="1">
    <citation type="submission" date="2022-12" db="EMBL/GenBank/DDBJ databases">
        <authorList>
            <person name="Uljanovas D."/>
        </authorList>
    </citation>
    <scope>NUCLEOTIDE SEQUENCE</scope>
    <source>
        <strain evidence="1">RCM69</strain>
    </source>
</reference>
<gene>
    <name evidence="1" type="ORF">O8C76_01310</name>
</gene>
<evidence type="ECO:0000313" key="1">
    <source>
        <dbReference type="EMBL" id="MDN5069661.1"/>
    </source>
</evidence>
<accession>A0AAW7PVG7</accession>
<organism evidence="1 2">
    <name type="scientific">Aliarcobacter butzleri</name>
    <dbReference type="NCBI Taxonomy" id="28197"/>
    <lineage>
        <taxon>Bacteria</taxon>
        <taxon>Pseudomonadati</taxon>
        <taxon>Campylobacterota</taxon>
        <taxon>Epsilonproteobacteria</taxon>
        <taxon>Campylobacterales</taxon>
        <taxon>Arcobacteraceae</taxon>
        <taxon>Aliarcobacter</taxon>
    </lineage>
</organism>
<dbReference type="RefSeq" id="WP_237937995.1">
    <property type="nucleotide sequence ID" value="NZ_JAKKPJ010000027.1"/>
</dbReference>
<comment type="caution">
    <text evidence="1">The sequence shown here is derived from an EMBL/GenBank/DDBJ whole genome shotgun (WGS) entry which is preliminary data.</text>
</comment>